<name>A0A0F7FHT6_9CREN</name>
<protein>
    <recommendedName>
        <fullName evidence="4">Carboxypeptidase regulatory-like domain-containing protein</fullName>
    </recommendedName>
</protein>
<evidence type="ECO:0000256" key="1">
    <source>
        <dbReference type="SAM" id="Phobius"/>
    </source>
</evidence>
<dbReference type="STRING" id="1550241.MA03_06000"/>
<evidence type="ECO:0000313" key="2">
    <source>
        <dbReference type="EMBL" id="AKG38895.1"/>
    </source>
</evidence>
<dbReference type="RefSeq" id="WP_052884395.1">
    <property type="nucleotide sequence ID" value="NZ_CP009961.1"/>
</dbReference>
<evidence type="ECO:0000313" key="3">
    <source>
        <dbReference type="Proteomes" id="UP000067434"/>
    </source>
</evidence>
<reference evidence="2 3" key="1">
    <citation type="journal article" date="2015" name="Stand. Genomic Sci.">
        <title>Complete genome sequence of and proposal of Thermofilum uzonense sp. nov. a novel hyperthermophilic crenarchaeon and emended description of the genus Thermofilum.</title>
        <authorList>
            <person name="Toshchakov S.V."/>
            <person name="Korzhenkov A.A."/>
            <person name="Samarov N.I."/>
            <person name="Mazunin I.O."/>
            <person name="Mozhey O.I."/>
            <person name="Shmyr I.S."/>
            <person name="Derbikova K.S."/>
            <person name="Taranov E.A."/>
            <person name="Dominova I.N."/>
            <person name="Bonch-Osmolovskaya E.A."/>
            <person name="Patrushev M.V."/>
            <person name="Podosokorskaya O.A."/>
            <person name="Kublanov I.V."/>
        </authorList>
    </citation>
    <scope>NUCLEOTIDE SEQUENCE [LARGE SCALE GENOMIC DNA]</scope>
    <source>
        <strain evidence="2 3">1807-2</strain>
    </source>
</reference>
<dbReference type="Proteomes" id="UP000067434">
    <property type="component" value="Chromosome"/>
</dbReference>
<dbReference type="EMBL" id="CP009961">
    <property type="protein sequence ID" value="AKG38895.1"/>
    <property type="molecule type" value="Genomic_DNA"/>
</dbReference>
<evidence type="ECO:0008006" key="4">
    <source>
        <dbReference type="Google" id="ProtNLM"/>
    </source>
</evidence>
<keyword evidence="1" id="KW-0472">Membrane</keyword>
<proteinExistence type="predicted"/>
<dbReference type="OrthoDB" id="383979at2157"/>
<dbReference type="HOGENOM" id="CLU_392154_0_0_2"/>
<dbReference type="GeneID" id="25401765"/>
<dbReference type="KEGG" id="thf:MA03_06000"/>
<dbReference type="AlphaFoldDB" id="A0A0F7FHT6"/>
<keyword evidence="1" id="KW-1133">Transmembrane helix</keyword>
<organism evidence="2 3">
    <name type="scientific">Infirmifilum uzonense</name>
    <dbReference type="NCBI Taxonomy" id="1550241"/>
    <lineage>
        <taxon>Archaea</taxon>
        <taxon>Thermoproteota</taxon>
        <taxon>Thermoprotei</taxon>
        <taxon>Thermofilales</taxon>
        <taxon>Thermofilaceae</taxon>
        <taxon>Infirmifilum</taxon>
    </lineage>
</organism>
<gene>
    <name evidence="2" type="ORF">MA03_06000</name>
</gene>
<keyword evidence="1" id="KW-0812">Transmembrane</keyword>
<feature type="transmembrane region" description="Helical" evidence="1">
    <location>
        <begin position="634"/>
        <end position="655"/>
    </location>
</feature>
<dbReference type="PATRIC" id="fig|1550241.5.peg.1252"/>
<accession>A0A0F7FHT6</accession>
<sequence>MMRKLLVTLVFLYFLVSLVESLNAMTPNTVNIKPLYANTSSVVNVTVSVLTCDGGKLDPNYLKYLRVEIKGNETYRSAGEDTKLFQILPGNYSIIVEYLGSIVSRYNLSVVNNTKVTLKANITRVDFKVMGLLSSQPLRGYTLSVDTFGLLFNSGSSDTVSVWLPFGNIQYTVIYRWGDWGNTTASGNLRVSCSSNLAVVRLPVWNILYFGFSLNDGSSVLGLDGSAEVYYLGKLTGKIDFKSDDKLKLEGALTGPYTIRIYLHGKKIGEKTVIVDEKSWQYNVSVNVLRNLFVRLNDANNRPLVSQDLVGEVRTPIGIVVNQSLGESNVIIIPQTTPGDYNLRITSTLIGVVYDGKFTVTSDSAEIQLPLLYTSLIFKPEASSVIPRDISVRVFYISGGKEILLWTTTSLSDGSESIKRVPLSVLPVGSSVKVEVLYAGIKYTSFSTVSGVGSIQVTLPLYDLIIKVYDRSGDPLSGCSLNLTAGNLQLSTRLRGGQAFFPSIPKSDARVTVVCKGVTVIDEIIPVASGNITLTAPLTTLRVVVKSWFDRPVVGSRVTVTLFSGNRTLYSASDVTDQSGTAFLTDVPVLPGSQLMLRVEYGSYVYIQRLQGDENTVRVFLDILIDTPLLKLSFSQVIITGIIFLSLGLATVIVLRRHEHISAFKNMFEVGAGEEEEKESLIQRLKNLFRKKKEEEEEEDIFF</sequence>
<keyword evidence="3" id="KW-1185">Reference proteome</keyword>